<evidence type="ECO:0000313" key="3">
    <source>
        <dbReference type="Proteomes" id="UP001218629"/>
    </source>
</evidence>
<accession>A0ABY8A519</accession>
<keyword evidence="1" id="KW-1133">Transmembrane helix</keyword>
<keyword evidence="3" id="KW-1185">Reference proteome</keyword>
<gene>
    <name evidence="2" type="ORF">MOV08_06575</name>
</gene>
<feature type="transmembrane region" description="Helical" evidence="1">
    <location>
        <begin position="103"/>
        <end position="123"/>
    </location>
</feature>
<proteinExistence type="predicted"/>
<sequence>MTNSDAPDQPVPQADMAAALMERLAGQLGSRASVSAVFGEPVTSDGITVIPVAEFGFGFAGGTGPEAGSANIGEGGGGAGARPRGYIEIKDGTATYKPFRAPWANVAVPLAALMAGAVVPLLVRRLVKRRTR</sequence>
<evidence type="ECO:0000256" key="1">
    <source>
        <dbReference type="SAM" id="Phobius"/>
    </source>
</evidence>
<dbReference type="EMBL" id="CP095749">
    <property type="protein sequence ID" value="WEB39000.1"/>
    <property type="molecule type" value="Genomic_DNA"/>
</dbReference>
<organism evidence="2 3">
    <name type="scientific">Streptomyces yunnanensis</name>
    <dbReference type="NCBI Taxonomy" id="156453"/>
    <lineage>
        <taxon>Bacteria</taxon>
        <taxon>Bacillati</taxon>
        <taxon>Actinomycetota</taxon>
        <taxon>Actinomycetes</taxon>
        <taxon>Kitasatosporales</taxon>
        <taxon>Streptomycetaceae</taxon>
        <taxon>Streptomyces</taxon>
    </lineage>
</organism>
<dbReference type="Proteomes" id="UP001218629">
    <property type="component" value="Chromosome"/>
</dbReference>
<protein>
    <submittedName>
        <fullName evidence="2">Sporulation protein</fullName>
    </submittedName>
</protein>
<dbReference type="RefSeq" id="WP_275306674.1">
    <property type="nucleotide sequence ID" value="NZ_CP095749.1"/>
</dbReference>
<name>A0ABY8A519_9ACTN</name>
<keyword evidence="1" id="KW-0812">Transmembrane</keyword>
<reference evidence="2 3" key="1">
    <citation type="submission" date="2022-03" db="EMBL/GenBank/DDBJ databases">
        <title>Streptomyces yunnanensis P86,complete genome.</title>
        <authorList>
            <person name="Chen S."/>
            <person name="Zhang Q."/>
        </authorList>
    </citation>
    <scope>NUCLEOTIDE SEQUENCE [LARGE SCALE GENOMIC DNA]</scope>
    <source>
        <strain evidence="2 3">P86</strain>
    </source>
</reference>
<keyword evidence="1" id="KW-0472">Membrane</keyword>
<evidence type="ECO:0000313" key="2">
    <source>
        <dbReference type="EMBL" id="WEB39000.1"/>
    </source>
</evidence>